<keyword evidence="2" id="KW-1185">Reference proteome</keyword>
<dbReference type="EMBL" id="RQHV01000050">
    <property type="protein sequence ID" value="TGN09654.1"/>
    <property type="molecule type" value="Genomic_DNA"/>
</dbReference>
<gene>
    <name evidence="1" type="ORF">EHS11_11205</name>
</gene>
<dbReference type="OrthoDB" id="2052851at2"/>
<accession>A0A4V3JX04</accession>
<evidence type="ECO:0000313" key="1">
    <source>
        <dbReference type="EMBL" id="TGN09654.1"/>
    </source>
</evidence>
<organism evidence="1 2">
    <name type="scientific">Leptospira ilyithenensis</name>
    <dbReference type="NCBI Taxonomy" id="2484901"/>
    <lineage>
        <taxon>Bacteria</taxon>
        <taxon>Pseudomonadati</taxon>
        <taxon>Spirochaetota</taxon>
        <taxon>Spirochaetia</taxon>
        <taxon>Leptospirales</taxon>
        <taxon>Leptospiraceae</taxon>
        <taxon>Leptospira</taxon>
    </lineage>
</organism>
<dbReference type="Proteomes" id="UP000298264">
    <property type="component" value="Unassembled WGS sequence"/>
</dbReference>
<proteinExistence type="predicted"/>
<evidence type="ECO:0000313" key="2">
    <source>
        <dbReference type="Proteomes" id="UP000298264"/>
    </source>
</evidence>
<dbReference type="RefSeq" id="WP_135764504.1">
    <property type="nucleotide sequence ID" value="NZ_RQHV01000050.1"/>
</dbReference>
<evidence type="ECO:0008006" key="3">
    <source>
        <dbReference type="Google" id="ProtNLM"/>
    </source>
</evidence>
<dbReference type="AlphaFoldDB" id="A0A4V3JX04"/>
<reference evidence="1" key="1">
    <citation type="journal article" date="2019" name="PLoS Negl. Trop. Dis.">
        <title>Revisiting the worldwide diversity of Leptospira species in the environment.</title>
        <authorList>
            <person name="Vincent A.T."/>
            <person name="Schiettekatte O."/>
            <person name="Bourhy P."/>
            <person name="Veyrier F.J."/>
            <person name="Picardeau M."/>
        </authorList>
    </citation>
    <scope>NUCLEOTIDE SEQUENCE [LARGE SCALE GENOMIC DNA]</scope>
    <source>
        <strain evidence="1">201400974</strain>
    </source>
</reference>
<sequence>MNDINHNYWAKIILKYLVNRLEHFKGGNKYITYSELAQNIKYPEPLIGDAFGRNIGITLGEMGHFFDDLKIEGWNERIPFIQALVVSKTENLPGVGLREFYEAYPNMTKEKKLDYVQQEYKKIFQFGEKWKKILTLLRIKEESSESFSDIKNNFYNPYGSEGSPEHQALCEYVKNNPSLVFLSTDLIGIREYPLKSGDKIDVVFEDNEMLTAIEVKSIRSGEDDLERGLYQCIKYHSSLIAETKVNAINKKVKCYLVIQGKLSNKLKKVNEILKINILENVLPK</sequence>
<protein>
    <recommendedName>
        <fullName evidence="3">DUF91 domain-containing protein</fullName>
    </recommendedName>
</protein>
<comment type="caution">
    <text evidence="1">The sequence shown here is derived from an EMBL/GenBank/DDBJ whole genome shotgun (WGS) entry which is preliminary data.</text>
</comment>
<name>A0A4V3JX04_9LEPT</name>